<accession>A0ABQ1QST8</accession>
<evidence type="ECO:0000313" key="9">
    <source>
        <dbReference type="Proteomes" id="UP000617355"/>
    </source>
</evidence>
<dbReference type="InterPro" id="IPR007221">
    <property type="entry name" value="MreC"/>
</dbReference>
<gene>
    <name evidence="8" type="primary">mreC</name>
    <name evidence="8" type="ORF">GCM10011358_30220</name>
</gene>
<feature type="coiled-coil region" evidence="5">
    <location>
        <begin position="76"/>
        <end position="113"/>
    </location>
</feature>
<evidence type="ECO:0000256" key="1">
    <source>
        <dbReference type="ARBA" id="ARBA00009369"/>
    </source>
</evidence>
<keyword evidence="9" id="KW-1185">Reference proteome</keyword>
<evidence type="ECO:0000256" key="3">
    <source>
        <dbReference type="ARBA" id="ARBA00022960"/>
    </source>
</evidence>
<comment type="similarity">
    <text evidence="1">Belongs to the MreC family.</text>
</comment>
<keyword evidence="6" id="KW-0472">Membrane</keyword>
<dbReference type="RefSeq" id="WP_188529310.1">
    <property type="nucleotide sequence ID" value="NZ_BMGI01000005.1"/>
</dbReference>
<dbReference type="InterPro" id="IPR042177">
    <property type="entry name" value="Cell/Rod_1"/>
</dbReference>
<dbReference type="NCBIfam" id="NF010533">
    <property type="entry name" value="PRK13922.9-5"/>
    <property type="match status" value="1"/>
</dbReference>
<keyword evidence="5" id="KW-0175">Coiled coil</keyword>
<proteinExistence type="inferred from homology"/>
<dbReference type="Gene3D" id="2.40.10.350">
    <property type="entry name" value="Rod shape-determining protein MreC, domain 2"/>
    <property type="match status" value="1"/>
</dbReference>
<keyword evidence="3" id="KW-0133">Cell shape</keyword>
<protein>
    <recommendedName>
        <fullName evidence="2">Cell shape-determining protein MreC</fullName>
    </recommendedName>
    <alternativeName>
        <fullName evidence="4">Cell shape protein MreC</fullName>
    </alternativeName>
</protein>
<organism evidence="8 9">
    <name type="scientific">Sinisalibacter lacisalsi</name>
    <dbReference type="NCBI Taxonomy" id="1526570"/>
    <lineage>
        <taxon>Bacteria</taxon>
        <taxon>Pseudomonadati</taxon>
        <taxon>Pseudomonadota</taxon>
        <taxon>Alphaproteobacteria</taxon>
        <taxon>Rhodobacterales</taxon>
        <taxon>Roseobacteraceae</taxon>
        <taxon>Sinisalibacter</taxon>
    </lineage>
</organism>
<evidence type="ECO:0000313" key="8">
    <source>
        <dbReference type="EMBL" id="GGD44415.1"/>
    </source>
</evidence>
<reference evidence="9" key="1">
    <citation type="journal article" date="2019" name="Int. J. Syst. Evol. Microbiol.">
        <title>The Global Catalogue of Microorganisms (GCM) 10K type strain sequencing project: providing services to taxonomists for standard genome sequencing and annotation.</title>
        <authorList>
            <consortium name="The Broad Institute Genomics Platform"/>
            <consortium name="The Broad Institute Genome Sequencing Center for Infectious Disease"/>
            <person name="Wu L."/>
            <person name="Ma J."/>
        </authorList>
    </citation>
    <scope>NUCLEOTIDE SEQUENCE [LARGE SCALE GENOMIC DNA]</scope>
    <source>
        <strain evidence="9">CGMCC 1.12922</strain>
    </source>
</reference>
<evidence type="ECO:0000259" key="7">
    <source>
        <dbReference type="Pfam" id="PF04085"/>
    </source>
</evidence>
<feature type="domain" description="Rod shape-determining protein MreC beta-barrel core" evidence="7">
    <location>
        <begin position="129"/>
        <end position="268"/>
    </location>
</feature>
<evidence type="ECO:0000256" key="6">
    <source>
        <dbReference type="SAM" id="Phobius"/>
    </source>
</evidence>
<dbReference type="PANTHER" id="PTHR34138:SF1">
    <property type="entry name" value="CELL SHAPE-DETERMINING PROTEIN MREC"/>
    <property type="match status" value="1"/>
</dbReference>
<dbReference type="InterPro" id="IPR042175">
    <property type="entry name" value="Cell/Rod_MreC_2"/>
</dbReference>
<dbReference type="InterPro" id="IPR055342">
    <property type="entry name" value="MreC_beta-barrel_core"/>
</dbReference>
<evidence type="ECO:0000256" key="2">
    <source>
        <dbReference type="ARBA" id="ARBA00013855"/>
    </source>
</evidence>
<name>A0ABQ1QST8_9RHOB</name>
<comment type="caution">
    <text evidence="8">The sequence shown here is derived from an EMBL/GenBank/DDBJ whole genome shotgun (WGS) entry which is preliminary data.</text>
</comment>
<feature type="transmembrane region" description="Helical" evidence="6">
    <location>
        <begin position="18"/>
        <end position="36"/>
    </location>
</feature>
<keyword evidence="6" id="KW-1133">Transmembrane helix</keyword>
<keyword evidence="6" id="KW-0812">Transmembrane</keyword>
<dbReference type="Gene3D" id="2.40.10.340">
    <property type="entry name" value="Rod shape-determining protein MreC, domain 1"/>
    <property type="match status" value="1"/>
</dbReference>
<dbReference type="PANTHER" id="PTHR34138">
    <property type="entry name" value="CELL SHAPE-DETERMINING PROTEIN MREC"/>
    <property type="match status" value="1"/>
</dbReference>
<dbReference type="Pfam" id="PF04085">
    <property type="entry name" value="MreC"/>
    <property type="match status" value="1"/>
</dbReference>
<evidence type="ECO:0000256" key="4">
    <source>
        <dbReference type="ARBA" id="ARBA00032089"/>
    </source>
</evidence>
<evidence type="ECO:0000256" key="5">
    <source>
        <dbReference type="SAM" id="Coils"/>
    </source>
</evidence>
<sequence>MAKNRRHGEDYVTPVRRILVGLVVVSLLLVFLVWRIDSPRVERFRAQIVDTLVPNMEWALVPVTKAAGLIEGFQSYARLAEQNQELRRELQQMKAWREAALQLEQENAQLLDLNNVRLDARLSFVTGVVLADSGSPFRQSVLLNVGARDGLVDGWAAMDGLGLVGRISGVGDQTSRVILLTDSNSRIPITIQPSGQTGLLRGDNTAQPPLEFIENTDEVRPGDRVVSSGDGGLFPAGLLVGEVVRGPDRRLRVRLAADYGRLEFLRVLRSHPGEFVEDAGALIVMNPVMAPVAEGESADDIAARTAGEAGEAEQ</sequence>
<dbReference type="NCBIfam" id="TIGR00219">
    <property type="entry name" value="mreC"/>
    <property type="match status" value="1"/>
</dbReference>
<dbReference type="EMBL" id="BMGI01000005">
    <property type="protein sequence ID" value="GGD44415.1"/>
    <property type="molecule type" value="Genomic_DNA"/>
</dbReference>
<dbReference type="Proteomes" id="UP000617355">
    <property type="component" value="Unassembled WGS sequence"/>
</dbReference>